<evidence type="ECO:0000259" key="1">
    <source>
        <dbReference type="PROSITE" id="PS50004"/>
    </source>
</evidence>
<evidence type="ECO:0000313" key="2">
    <source>
        <dbReference type="EMBL" id="KAJ6255522.1"/>
    </source>
</evidence>
<comment type="caution">
    <text evidence="2">The sequence shown here is derived from an EMBL/GenBank/DDBJ whole genome shotgun (WGS) entry which is preliminary data.</text>
</comment>
<dbReference type="Gene3D" id="2.60.40.150">
    <property type="entry name" value="C2 domain"/>
    <property type="match status" value="2"/>
</dbReference>
<dbReference type="PANTHER" id="PTHR10857:SF106">
    <property type="entry name" value="C2 DOMAIN-CONTAINING PROTEIN"/>
    <property type="match status" value="1"/>
</dbReference>
<dbReference type="SMART" id="SM00239">
    <property type="entry name" value="C2"/>
    <property type="match status" value="2"/>
</dbReference>
<evidence type="ECO:0000313" key="3">
    <source>
        <dbReference type="Proteomes" id="UP001150062"/>
    </source>
</evidence>
<feature type="domain" description="C2" evidence="1">
    <location>
        <begin position="125"/>
        <end position="250"/>
    </location>
</feature>
<keyword evidence="3" id="KW-1185">Reference proteome</keyword>
<dbReference type="PANTHER" id="PTHR10857">
    <property type="entry name" value="COPINE"/>
    <property type="match status" value="1"/>
</dbReference>
<proteinExistence type="predicted"/>
<dbReference type="CDD" id="cd04047">
    <property type="entry name" value="C2B_Copine"/>
    <property type="match status" value="1"/>
</dbReference>
<reference evidence="2" key="1">
    <citation type="submission" date="2022-08" db="EMBL/GenBank/DDBJ databases">
        <title>Novel sulfate-reducing endosymbionts in the free-living metamonad Anaeramoeba.</title>
        <authorList>
            <person name="Jerlstrom-Hultqvist J."/>
            <person name="Cepicka I."/>
            <person name="Gallot-Lavallee L."/>
            <person name="Salas-Leiva D."/>
            <person name="Curtis B.A."/>
            <person name="Zahonova K."/>
            <person name="Pipaliya S."/>
            <person name="Dacks J."/>
            <person name="Roger A.J."/>
        </authorList>
    </citation>
    <scope>NUCLEOTIDE SEQUENCE</scope>
    <source>
        <strain evidence="2">Schooner1</strain>
    </source>
</reference>
<dbReference type="InterPro" id="IPR037768">
    <property type="entry name" value="C2B_Copine"/>
</dbReference>
<dbReference type="Pfam" id="PF07002">
    <property type="entry name" value="Copine"/>
    <property type="match status" value="1"/>
</dbReference>
<dbReference type="InterPro" id="IPR045052">
    <property type="entry name" value="Copine"/>
</dbReference>
<dbReference type="InterPro" id="IPR035892">
    <property type="entry name" value="C2_domain_sf"/>
</dbReference>
<dbReference type="Proteomes" id="UP001150062">
    <property type="component" value="Unassembled WGS sequence"/>
</dbReference>
<dbReference type="InterPro" id="IPR010734">
    <property type="entry name" value="Copine_C"/>
</dbReference>
<organism evidence="2 3">
    <name type="scientific">Anaeramoeba flamelloides</name>
    <dbReference type="NCBI Taxonomy" id="1746091"/>
    <lineage>
        <taxon>Eukaryota</taxon>
        <taxon>Metamonada</taxon>
        <taxon>Anaeramoebidae</taxon>
        <taxon>Anaeramoeba</taxon>
    </lineage>
</organism>
<feature type="domain" description="C2" evidence="1">
    <location>
        <begin position="1"/>
        <end position="115"/>
    </location>
</feature>
<dbReference type="Pfam" id="PF00168">
    <property type="entry name" value="C2"/>
    <property type="match status" value="2"/>
</dbReference>
<name>A0ABQ8ZFQ9_9EUKA</name>
<dbReference type="EMBL" id="JAOAOG010000004">
    <property type="protein sequence ID" value="KAJ6255522.1"/>
    <property type="molecule type" value="Genomic_DNA"/>
</dbReference>
<dbReference type="PROSITE" id="PS50004">
    <property type="entry name" value="C2"/>
    <property type="match status" value="2"/>
</dbReference>
<dbReference type="InterPro" id="IPR000008">
    <property type="entry name" value="C2_dom"/>
</dbReference>
<gene>
    <name evidence="2" type="ORF">M0813_11398</name>
</gene>
<dbReference type="SUPFAM" id="SSF49562">
    <property type="entry name" value="C2 domain (Calcium/lipid-binding domain, CaLB)"/>
    <property type="match status" value="2"/>
</dbReference>
<accession>A0ABQ8ZFQ9</accession>
<sequence>MFPKKAACIFLSCKGLHHPKIGKMDSFLVLYDSEEKELGRTKFVRNDLTPSYETQFVLPIESESKSYTLKLYNMRIIKEKVNNCDLNIHTYIGETSFSMEDLLDEKSNENHRLQLKLIGEEENKDLGWVNVVGIIMKDPTEFLCLKMTGLNLENTETFGKSNPFCVIWRQFKGDEEWYPIAKTEIVYSDLNPEYRTLFIPTYKFCQDDENAPIKIQCFSRNKIKNPYLIGECETSYYKLNSTTRSIVELIDPKKKDKKKYRNSGILEIINVKITNLPTLPQIIENGLKLNVIAAIDFSKVNGSYKGKIFGHSLHDKKEDKNQYRNAIKHSLDKFVPFLGDDPIYAYGYGGKWDSKFTFFGLSNGSLDDPKFSGTDGIMEAYENILDTKPVNPQGKNKLEPLLAHLIDSKVRPTKNQSVFHVIIVYTKNDLNDKKAIRRLLIETSKLPYCVIFVPLGERIIVRYINNQRHVFYKFDDIEELCGWDLHHFHLVDGIKLMQDKKCALREMTDLVAFNEYKDNELGARYVFESVPPKICDYFYRFLN</sequence>
<protein>
    <submittedName>
        <fullName evidence="2">Copine</fullName>
    </submittedName>
</protein>